<dbReference type="PROSITE" id="PS50297">
    <property type="entry name" value="ANK_REP_REGION"/>
    <property type="match status" value="4"/>
</dbReference>
<keyword evidence="5" id="KW-0472">Membrane</keyword>
<name>A0A0F4Z542_RASE3</name>
<keyword evidence="5" id="KW-1133">Transmembrane helix</keyword>
<keyword evidence="5" id="KW-0812">Transmembrane</keyword>
<dbReference type="PANTHER" id="PTHR24123">
    <property type="entry name" value="ANKYRIN REPEAT-CONTAINING"/>
    <property type="match status" value="1"/>
</dbReference>
<dbReference type="RefSeq" id="XP_013332251.1">
    <property type="nucleotide sequence ID" value="XM_013476797.1"/>
</dbReference>
<keyword evidence="1" id="KW-0677">Repeat</keyword>
<accession>A0A0F4Z542</accession>
<dbReference type="SMART" id="SM00248">
    <property type="entry name" value="ANK"/>
    <property type="match status" value="11"/>
</dbReference>
<dbReference type="Pfam" id="PF12796">
    <property type="entry name" value="Ank_2"/>
    <property type="match status" value="1"/>
</dbReference>
<dbReference type="Gene3D" id="1.25.40.20">
    <property type="entry name" value="Ankyrin repeat-containing domain"/>
    <property type="match status" value="4"/>
</dbReference>
<dbReference type="PRINTS" id="PR01415">
    <property type="entry name" value="ANKYRIN"/>
</dbReference>
<evidence type="ECO:0000313" key="7">
    <source>
        <dbReference type="Proteomes" id="UP000053958"/>
    </source>
</evidence>
<feature type="compositionally biased region" description="Basic and acidic residues" evidence="4">
    <location>
        <begin position="612"/>
        <end position="632"/>
    </location>
</feature>
<gene>
    <name evidence="6" type="ORF">T310_0368</name>
</gene>
<dbReference type="OrthoDB" id="539213at2759"/>
<feature type="transmembrane region" description="Helical" evidence="5">
    <location>
        <begin position="1763"/>
        <end position="1790"/>
    </location>
</feature>
<dbReference type="EMBL" id="LASV01000016">
    <property type="protein sequence ID" value="KKA25639.1"/>
    <property type="molecule type" value="Genomic_DNA"/>
</dbReference>
<feature type="repeat" description="ANK" evidence="3">
    <location>
        <begin position="1446"/>
        <end position="1478"/>
    </location>
</feature>
<organism evidence="6 7">
    <name type="scientific">Rasamsonia emersonii (strain ATCC 16479 / CBS 393.64 / IMI 116815)</name>
    <dbReference type="NCBI Taxonomy" id="1408163"/>
    <lineage>
        <taxon>Eukaryota</taxon>
        <taxon>Fungi</taxon>
        <taxon>Dikarya</taxon>
        <taxon>Ascomycota</taxon>
        <taxon>Pezizomycotina</taxon>
        <taxon>Eurotiomycetes</taxon>
        <taxon>Eurotiomycetidae</taxon>
        <taxon>Eurotiales</taxon>
        <taxon>Trichocomaceae</taxon>
        <taxon>Rasamsonia</taxon>
    </lineage>
</organism>
<evidence type="ECO:0000256" key="1">
    <source>
        <dbReference type="ARBA" id="ARBA00022737"/>
    </source>
</evidence>
<evidence type="ECO:0000256" key="5">
    <source>
        <dbReference type="SAM" id="Phobius"/>
    </source>
</evidence>
<dbReference type="STRING" id="1408163.A0A0F4Z542"/>
<protein>
    <submittedName>
        <fullName evidence="6">Ankyrin repeat protein</fullName>
    </submittedName>
</protein>
<evidence type="ECO:0000313" key="6">
    <source>
        <dbReference type="EMBL" id="KKA25639.1"/>
    </source>
</evidence>
<proteinExistence type="predicted"/>
<feature type="repeat" description="ANK" evidence="3">
    <location>
        <begin position="702"/>
        <end position="730"/>
    </location>
</feature>
<comment type="caution">
    <text evidence="6">The sequence shown here is derived from an EMBL/GenBank/DDBJ whole genome shotgun (WGS) entry which is preliminary data.</text>
</comment>
<evidence type="ECO:0000256" key="3">
    <source>
        <dbReference type="PROSITE-ProRule" id="PRU00023"/>
    </source>
</evidence>
<dbReference type="PANTHER" id="PTHR24123:SF33">
    <property type="entry name" value="PROTEIN HOS4"/>
    <property type="match status" value="1"/>
</dbReference>
<dbReference type="Proteomes" id="UP000053958">
    <property type="component" value="Unassembled WGS sequence"/>
</dbReference>
<feature type="repeat" description="ANK" evidence="3">
    <location>
        <begin position="581"/>
        <end position="613"/>
    </location>
</feature>
<keyword evidence="7" id="KW-1185">Reference proteome</keyword>
<dbReference type="SUPFAM" id="SSF48403">
    <property type="entry name" value="Ankyrin repeat"/>
    <property type="match status" value="2"/>
</dbReference>
<evidence type="ECO:0000256" key="2">
    <source>
        <dbReference type="ARBA" id="ARBA00023043"/>
    </source>
</evidence>
<dbReference type="GeneID" id="25312423"/>
<dbReference type="Pfam" id="PF26128">
    <property type="entry name" value="Gad2"/>
    <property type="match status" value="1"/>
</dbReference>
<dbReference type="InterPro" id="IPR036770">
    <property type="entry name" value="Ankyrin_rpt-contain_sf"/>
</dbReference>
<dbReference type="Pfam" id="PF00023">
    <property type="entry name" value="Ank"/>
    <property type="match status" value="1"/>
</dbReference>
<reference evidence="6 7" key="1">
    <citation type="submission" date="2015-04" db="EMBL/GenBank/DDBJ databases">
        <authorList>
            <person name="Heijne W.H."/>
            <person name="Fedorova N.D."/>
            <person name="Nierman W.C."/>
            <person name="Vollebregt A.W."/>
            <person name="Zhao Z."/>
            <person name="Wu L."/>
            <person name="Kumar M."/>
            <person name="Stam H."/>
            <person name="van den Berg M.A."/>
            <person name="Pel H.J."/>
        </authorList>
    </citation>
    <scope>NUCLEOTIDE SEQUENCE [LARGE SCALE GENOMIC DNA]</scope>
    <source>
        <strain evidence="6 7">CBS 393.64</strain>
    </source>
</reference>
<evidence type="ECO:0000256" key="4">
    <source>
        <dbReference type="SAM" id="MobiDB-lite"/>
    </source>
</evidence>
<dbReference type="InterPro" id="IPR002110">
    <property type="entry name" value="Ankyrin_rpt"/>
</dbReference>
<sequence>MAAIDTMEAPYSTLPSLPAKHRDFLNYVNSHPNTPMQELVRPYNEYDGVVRKIFAQEPSHPALADNHLNIVPLYDDTDERKATDIRIRARDLASEPKELQEKYIMPLKHEDRKPNGAPAVVPTLKEFRTNFNIFSEGSLSDLDWSNVVAAGSSVVTSLLPVPEKYRASKRGHRQFYHEIFAPASDVDLFLYGLTEEQAIEKIKQIEAKIRDSILDETTTIRTKNAITIASKYPTRHVQIVLRIYKSVAEILTGFDVDCSCAAYDGRQVYVAPRALAAFITQANQIDLTRRSPSYENRLSKYSRRGFEVFWPHLDRSRIDPTIFERSFSRTVGLARLLVLEKLPKSSDRESYLQKRRTERGRPLKISRSRRSEQLKGNVKDDWDDEVAEWVEQDDVSDYHTITIPYGPRFHARRIEKLLYTRDLLLNAEWNKPKDRVVTLHRHPAFFGSAEDVMHDCCGYCPKPATPEEEEVAKEESKIYVSGDITFIKDNPGRQAIGSFNPITDTDWTEMAYVGNTERLCQAIVACNVEEVKDWLSQEGSDPNRRDYTGRTPLHLACMTSTPEIVQCLVDHGSRLVSRLADGRTALHLAAARGNVEIARILLTKSAENEEEEIKKEQARKEPERRARQKEQRDADDDDNGDGELVSNASDDSDEDFESVATGSFVKVEKQGKKDDVCADNIPDDTNEDEPDVYDINVLAWDNPTSPLHLAILNGHVDMVDELVASFGADVLLPVKITRIRQAAILTLALALTLPSQKAKDMMAKLLQLGASLTQADLDQCTPLHYLAAFAHTELLDVLLEYDKPSVDRTINHVAVTGNFHSSPAAYSAVKIAVNTANLMLVVKLLDAGANPSIGFSDFIKSARLKFDEFERRSSEENERIFEETVMQPVVRAVEIDQPFIALELLARGADPNTLTLDGCRAKRQADRFRPVRGTSLLDLVRDKLQSLRRYNGEKVSSQPPEPLDTDDNVYLQDFKDGTYQMCSARWALKGARERYEIARKNHEAKVFEAEAGKGVDEKRAAVQALIPDFERLEADLEARGAKTFKELFPDIQVPSKNDQDSQIQQWKRESFKVSFTFTVPDLDTVKREGYMKLFEAAWSGDLRMIKDLTLRMWGPNKDQTPLQIAVFDQDGFSPFAIAVLFHMSVDDDPSGDEHDHGINIDSEIIDDQFTVDNVAEVNAQVKCKVTPVQVLSRKCPAYRFTEDQGMKAVSSGKASAAASRMKRDPDDCRPNNLIQYAIRREDVDLLVFLLELGRKYSIIGTEKESSHMYNVSEADFHFAIKLGHVRCLAELIKRTGAGIPLDEIAQHSGVELKEKPRYYRGLSIRGKKRADWAEAGGLSSRRHHDSHPPLLVAAFKGSLDSVEWFLSTAPQRHYSEFVAAHQHDERVKRLAQTELGVEGSLANWLGLRNDLVLHCAVLSKPSEESERLVKYLIENVPSSLETKSAEGHTPLALAYSLHRTSIARILIEAGANQAVRDQNGNNLIHLLLCGVDNVASVTTDDLQNLLDLLDPLLVPSLLTERSTRGQTPVCSWMDLANPLSGHVYTHLSGRGKMNTKSETDGKVAVMRVLLDFAAPTGQKHLELLDGGGNTPMHNAVTMQLPRILDLMLERRPDLLYRENATGCTPADLAHDLWVSERTAFPPQIPKDFVSPSEGDERKSVLERKPESFVVERDPRSERQMIWDLCRERIERGVGGGQRRLVSLSEANEVARRVAAQEKRRERASDEYIRLNSILFISKPDDELVAGSYICSLRTACLVGDMEVWFSLVITLNSSYFIYFIYSIYFMIYLYKVLTLDPNYTTNSSSLDVGDEMKVKMVYVQCRPPYVHTSYSALAKGPDFN</sequence>
<feature type="repeat" description="ANK" evidence="3">
    <location>
        <begin position="548"/>
        <end position="575"/>
    </location>
</feature>
<dbReference type="PROSITE" id="PS50088">
    <property type="entry name" value="ANK_REPEAT"/>
    <property type="match status" value="4"/>
</dbReference>
<feature type="region of interest" description="Disordered" evidence="4">
    <location>
        <begin position="607"/>
        <end position="657"/>
    </location>
</feature>
<dbReference type="InterPro" id="IPR051165">
    <property type="entry name" value="Multifunctional_ANK_Repeat"/>
</dbReference>
<keyword evidence="2 3" id="KW-0040">ANK repeat</keyword>